<dbReference type="GO" id="GO:0071949">
    <property type="term" value="F:FAD binding"/>
    <property type="evidence" value="ECO:0007669"/>
    <property type="project" value="TreeGrafter"/>
</dbReference>
<evidence type="ECO:0000313" key="7">
    <source>
        <dbReference type="Proteomes" id="UP000030680"/>
    </source>
</evidence>
<dbReference type="KEGG" id="gsl:Gasu_53600"/>
<dbReference type="GO" id="GO:0016174">
    <property type="term" value="F:NAD(P)H oxidase H2O2-forming activity"/>
    <property type="evidence" value="ECO:0007669"/>
    <property type="project" value="TreeGrafter"/>
</dbReference>
<dbReference type="InterPro" id="IPR050446">
    <property type="entry name" value="FAD-oxidoreductase/Apoptosis"/>
</dbReference>
<evidence type="ECO:0000256" key="1">
    <source>
        <dbReference type="ARBA" id="ARBA00006442"/>
    </source>
</evidence>
<dbReference type="Gene3D" id="3.50.50.60">
    <property type="entry name" value="FAD/NAD(P)-binding domain"/>
    <property type="match status" value="2"/>
</dbReference>
<reference evidence="7" key="1">
    <citation type="journal article" date="2013" name="Science">
        <title>Gene transfer from bacteria and archaea facilitated evolution of an extremophilic eukaryote.</title>
        <authorList>
            <person name="Schonknecht G."/>
            <person name="Chen W.H."/>
            <person name="Ternes C.M."/>
            <person name="Barbier G.G."/>
            <person name="Shrestha R.P."/>
            <person name="Stanke M."/>
            <person name="Brautigam A."/>
            <person name="Baker B.J."/>
            <person name="Banfield J.F."/>
            <person name="Garavito R.M."/>
            <person name="Carr K."/>
            <person name="Wilkerson C."/>
            <person name="Rensing S.A."/>
            <person name="Gagneul D."/>
            <person name="Dickenson N.E."/>
            <person name="Oesterhelt C."/>
            <person name="Lercher M.J."/>
            <person name="Weber A.P."/>
        </authorList>
    </citation>
    <scope>NUCLEOTIDE SEQUENCE [LARGE SCALE GENOMIC DNA]</scope>
    <source>
        <strain evidence="7">074W</strain>
    </source>
</reference>
<keyword evidence="2" id="KW-0285">Flavoprotein</keyword>
<dbReference type="SUPFAM" id="SSF55424">
    <property type="entry name" value="FAD/NAD-linked reductases, dimerisation (C-terminal) domain"/>
    <property type="match status" value="1"/>
</dbReference>
<organism evidence="6 7">
    <name type="scientific">Galdieria sulphuraria</name>
    <name type="common">Red alga</name>
    <dbReference type="NCBI Taxonomy" id="130081"/>
    <lineage>
        <taxon>Eukaryota</taxon>
        <taxon>Rhodophyta</taxon>
        <taxon>Bangiophyceae</taxon>
        <taxon>Galdieriales</taxon>
        <taxon>Galdieriaceae</taxon>
        <taxon>Galdieria</taxon>
    </lineage>
</organism>
<dbReference type="GeneID" id="17085960"/>
<dbReference type="Proteomes" id="UP000030680">
    <property type="component" value="Unassembled WGS sequence"/>
</dbReference>
<dbReference type="EMBL" id="KB454538">
    <property type="protein sequence ID" value="EME27020.1"/>
    <property type="molecule type" value="Genomic_DNA"/>
</dbReference>
<dbReference type="InterPro" id="IPR016156">
    <property type="entry name" value="FAD/NAD-linked_Rdtase_dimer_sf"/>
</dbReference>
<dbReference type="STRING" id="130081.M2WT01"/>
<keyword evidence="3" id="KW-0274">FAD</keyword>
<dbReference type="GO" id="GO:0016656">
    <property type="term" value="F:monodehydroascorbate reductase (NADH) activity"/>
    <property type="evidence" value="ECO:0007669"/>
    <property type="project" value="UniProtKB-EC"/>
</dbReference>
<name>M2WT01_GALSU</name>
<dbReference type="GO" id="GO:0012501">
    <property type="term" value="P:programmed cell death"/>
    <property type="evidence" value="ECO:0007669"/>
    <property type="project" value="TreeGrafter"/>
</dbReference>
<comment type="similarity">
    <text evidence="1">Belongs to the FAD-dependent oxidoreductase family.</text>
</comment>
<dbReference type="AlphaFoldDB" id="M2WT01"/>
<dbReference type="Gene3D" id="3.30.390.30">
    <property type="match status" value="1"/>
</dbReference>
<dbReference type="SUPFAM" id="SSF51905">
    <property type="entry name" value="FAD/NAD(P)-binding domain"/>
    <property type="match status" value="2"/>
</dbReference>
<protein>
    <submittedName>
        <fullName evidence="6">Monodehydroascorbate reductase (NADH)</fullName>
        <ecNumber evidence="6">1.6.5.4</ecNumber>
    </submittedName>
</protein>
<keyword evidence="4 6" id="KW-0560">Oxidoreductase</keyword>
<gene>
    <name evidence="6" type="ORF">Gasu_53600</name>
</gene>
<dbReference type="GO" id="GO:0005739">
    <property type="term" value="C:mitochondrion"/>
    <property type="evidence" value="ECO:0007669"/>
    <property type="project" value="TreeGrafter"/>
</dbReference>
<evidence type="ECO:0000256" key="2">
    <source>
        <dbReference type="ARBA" id="ARBA00022630"/>
    </source>
</evidence>
<dbReference type="PANTHER" id="PTHR43557:SF4">
    <property type="entry name" value="APOPTOSIS-INDUCING FACTOR 1, MITOCHONDRIAL"/>
    <property type="match status" value="1"/>
</dbReference>
<keyword evidence="7" id="KW-1185">Reference proteome</keyword>
<dbReference type="RefSeq" id="XP_005703540.1">
    <property type="nucleotide sequence ID" value="XM_005703483.1"/>
</dbReference>
<dbReference type="Pfam" id="PF07992">
    <property type="entry name" value="Pyr_redox_2"/>
    <property type="match status" value="1"/>
</dbReference>
<evidence type="ECO:0000256" key="4">
    <source>
        <dbReference type="ARBA" id="ARBA00023002"/>
    </source>
</evidence>
<dbReference type="InterPro" id="IPR036188">
    <property type="entry name" value="FAD/NAD-bd_sf"/>
</dbReference>
<evidence type="ECO:0000259" key="5">
    <source>
        <dbReference type="Pfam" id="PF07992"/>
    </source>
</evidence>
<proteinExistence type="inferred from homology"/>
<evidence type="ECO:0000256" key="3">
    <source>
        <dbReference type="ARBA" id="ARBA00022827"/>
    </source>
</evidence>
<accession>M2WT01</accession>
<dbReference type="InterPro" id="IPR023753">
    <property type="entry name" value="FAD/NAD-binding_dom"/>
</dbReference>
<sequence>MVLLWAFYTNDCLYTIHTSSIIKSWSDVLFVHSEPGKYYKYVVIGTGEAAREAVEVIRTKDPNGSLFILSDKTMEEYSRPSFQSLLSSSLVRKEERNQHSSEKEGSFFVETSQVGSNNFSDFQPTVSDRVEKLDIAHNRILLSGGEWVRYGKLLLSPADYLELPWDILVAKDCTNYVHWRIWELDKEELNKLSSGWTAKSNSLPHITIVGGGWYAVAYVCKLKQLGFPITMVFPEPSISARYLPRYLCDYISSKLKAKGVDLVSYALIRYVSKSPSSTESHLHVHISRTYDSTNIGYFDTDYLFFVPTHMSSGLLRWSADVEDILEMDVLNGGILCNAELLAASDVYVAGSAVSFPNRFIGRRREQGSEHNLLSGRVVGVNMSGGREYYRHIPMREMELSDICMPMFLFGDIDSSYDSASYFHVDHYLRQQKKIRDWNVIPIGGLSRYLDGVERGVLFFLRDNQVVGICLWNVTDSNSHQMARTLVRDAVPVSASNLRQIASQLLLCETKDEQLIEKSSLGRTTHPYQSHYGGPLNRNHNHSSLPFYSTKTSSSKHLTTSLDPKKNEILWETKDYFVSGRTQNDLKNQAFRKAILGY</sequence>
<dbReference type="PANTHER" id="PTHR43557">
    <property type="entry name" value="APOPTOSIS-INDUCING FACTOR 1"/>
    <property type="match status" value="1"/>
</dbReference>
<evidence type="ECO:0000313" key="6">
    <source>
        <dbReference type="EMBL" id="EME27020.1"/>
    </source>
</evidence>
<dbReference type="EC" id="1.6.5.4" evidence="6"/>
<dbReference type="eggNOG" id="KOG1346">
    <property type="taxonomic scope" value="Eukaryota"/>
</dbReference>
<feature type="domain" description="FAD/NAD(P)-binding" evidence="5">
    <location>
        <begin position="39"/>
        <end position="281"/>
    </location>
</feature>
<dbReference type="OrthoDB" id="6029at2759"/>
<dbReference type="GO" id="GO:0033108">
    <property type="term" value="P:mitochondrial respiratory chain complex assembly"/>
    <property type="evidence" value="ECO:0007669"/>
    <property type="project" value="TreeGrafter"/>
</dbReference>
<dbReference type="Gramene" id="EME27020">
    <property type="protein sequence ID" value="EME27020"/>
    <property type="gene ID" value="Gasu_53600"/>
</dbReference>